<feature type="transmembrane region" description="Helical" evidence="7">
    <location>
        <begin position="76"/>
        <end position="98"/>
    </location>
</feature>
<evidence type="ECO:0000256" key="1">
    <source>
        <dbReference type="ARBA" id="ARBA00004141"/>
    </source>
</evidence>
<keyword evidence="9" id="KW-1185">Reference proteome</keyword>
<protein>
    <recommendedName>
        <fullName evidence="10">Equilibrative nucleoside transporter 4</fullName>
    </recommendedName>
</protein>
<organism evidence="8 9">
    <name type="scientific">Ignelater luminosus</name>
    <name type="common">Cucubano</name>
    <name type="synonym">Pyrophorus luminosus</name>
    <dbReference type="NCBI Taxonomy" id="2038154"/>
    <lineage>
        <taxon>Eukaryota</taxon>
        <taxon>Metazoa</taxon>
        <taxon>Ecdysozoa</taxon>
        <taxon>Arthropoda</taxon>
        <taxon>Hexapoda</taxon>
        <taxon>Insecta</taxon>
        <taxon>Pterygota</taxon>
        <taxon>Neoptera</taxon>
        <taxon>Endopterygota</taxon>
        <taxon>Coleoptera</taxon>
        <taxon>Polyphaga</taxon>
        <taxon>Elateriformia</taxon>
        <taxon>Elateroidea</taxon>
        <taxon>Elateridae</taxon>
        <taxon>Agrypninae</taxon>
        <taxon>Pyrophorini</taxon>
        <taxon>Ignelater</taxon>
    </lineage>
</organism>
<dbReference type="GO" id="GO:0005337">
    <property type="term" value="F:nucleoside transmembrane transporter activity"/>
    <property type="evidence" value="ECO:0007669"/>
    <property type="project" value="InterPro"/>
</dbReference>
<feature type="transmembrane region" description="Helical" evidence="7">
    <location>
        <begin position="423"/>
        <end position="446"/>
    </location>
</feature>
<reference evidence="8" key="1">
    <citation type="submission" date="2019-08" db="EMBL/GenBank/DDBJ databases">
        <title>The genome of the North American firefly Photinus pyralis.</title>
        <authorList>
            <consortium name="Photinus pyralis genome working group"/>
            <person name="Fallon T.R."/>
            <person name="Sander Lower S.E."/>
            <person name="Weng J.-K."/>
        </authorList>
    </citation>
    <scope>NUCLEOTIDE SEQUENCE</scope>
    <source>
        <strain evidence="8">TRF0915ILg1</strain>
        <tissue evidence="8">Whole body</tissue>
    </source>
</reference>
<dbReference type="InterPro" id="IPR036259">
    <property type="entry name" value="MFS_trans_sf"/>
</dbReference>
<evidence type="ECO:0000256" key="7">
    <source>
        <dbReference type="SAM" id="Phobius"/>
    </source>
</evidence>
<feature type="transmembrane region" description="Helical" evidence="7">
    <location>
        <begin position="204"/>
        <end position="224"/>
    </location>
</feature>
<feature type="transmembrane region" description="Helical" evidence="7">
    <location>
        <begin position="330"/>
        <end position="351"/>
    </location>
</feature>
<proteinExistence type="inferred from homology"/>
<evidence type="ECO:0000256" key="3">
    <source>
        <dbReference type="ARBA" id="ARBA00022448"/>
    </source>
</evidence>
<dbReference type="PANTHER" id="PTHR10332:SF10">
    <property type="entry name" value="EQUILIBRATIVE NUCLEOSIDE TRANSPORTER 4"/>
    <property type="match status" value="1"/>
</dbReference>
<keyword evidence="6 7" id="KW-0472">Membrane</keyword>
<gene>
    <name evidence="8" type="ORF">ILUMI_05021</name>
</gene>
<dbReference type="AlphaFoldDB" id="A0A8K0DII5"/>
<feature type="non-terminal residue" evidence="8">
    <location>
        <position position="1"/>
    </location>
</feature>
<keyword evidence="4 7" id="KW-0812">Transmembrane</keyword>
<comment type="similarity">
    <text evidence="2">Belongs to the SLC29A/ENT transporter (TC 2.A.57) family.</text>
</comment>
<dbReference type="Proteomes" id="UP000801492">
    <property type="component" value="Unassembled WGS sequence"/>
</dbReference>
<evidence type="ECO:0008006" key="10">
    <source>
        <dbReference type="Google" id="ProtNLM"/>
    </source>
</evidence>
<evidence type="ECO:0000256" key="6">
    <source>
        <dbReference type="ARBA" id="ARBA00023136"/>
    </source>
</evidence>
<evidence type="ECO:0000256" key="2">
    <source>
        <dbReference type="ARBA" id="ARBA00007965"/>
    </source>
</evidence>
<dbReference type="SUPFAM" id="SSF103473">
    <property type="entry name" value="MFS general substrate transporter"/>
    <property type="match status" value="1"/>
</dbReference>
<evidence type="ECO:0000313" key="8">
    <source>
        <dbReference type="EMBL" id="KAF2901165.1"/>
    </source>
</evidence>
<name>A0A8K0DII5_IGNLU</name>
<comment type="subcellular location">
    <subcellularLocation>
        <location evidence="1">Membrane</location>
        <topology evidence="1">Multi-pass membrane protein</topology>
    </subcellularLocation>
</comment>
<dbReference type="GO" id="GO:0008504">
    <property type="term" value="F:monoamine transmembrane transporter activity"/>
    <property type="evidence" value="ECO:0007669"/>
    <property type="project" value="TreeGrafter"/>
</dbReference>
<dbReference type="InterPro" id="IPR002259">
    <property type="entry name" value="Eqnu_transpt"/>
</dbReference>
<evidence type="ECO:0000256" key="5">
    <source>
        <dbReference type="ARBA" id="ARBA00022989"/>
    </source>
</evidence>
<dbReference type="GO" id="GO:0005886">
    <property type="term" value="C:plasma membrane"/>
    <property type="evidence" value="ECO:0007669"/>
    <property type="project" value="TreeGrafter"/>
</dbReference>
<evidence type="ECO:0000256" key="4">
    <source>
        <dbReference type="ARBA" id="ARBA00022692"/>
    </source>
</evidence>
<evidence type="ECO:0000313" key="9">
    <source>
        <dbReference type="Proteomes" id="UP000801492"/>
    </source>
</evidence>
<feature type="transmembrane region" description="Helical" evidence="7">
    <location>
        <begin position="363"/>
        <end position="382"/>
    </location>
</feature>
<keyword evidence="3" id="KW-0813">Transport</keyword>
<accession>A0A8K0DII5</accession>
<feature type="transmembrane region" description="Helical" evidence="7">
    <location>
        <begin position="394"/>
        <end position="417"/>
    </location>
</feature>
<dbReference type="EMBL" id="VTPC01001826">
    <property type="protein sequence ID" value="KAF2901165.1"/>
    <property type="molecule type" value="Genomic_DNA"/>
</dbReference>
<dbReference type="Pfam" id="PF01733">
    <property type="entry name" value="Nucleoside_tran"/>
    <property type="match status" value="1"/>
</dbReference>
<dbReference type="PANTHER" id="PTHR10332">
    <property type="entry name" value="EQUILIBRATIVE NUCLEOSIDE TRANSPORTER"/>
    <property type="match status" value="1"/>
</dbReference>
<keyword evidence="5 7" id="KW-1133">Transmembrane helix</keyword>
<feature type="transmembrane region" description="Helical" evidence="7">
    <location>
        <begin position="110"/>
        <end position="129"/>
    </location>
</feature>
<sequence>MIEGADTGRYTKLGKHKRRKSDFHASNGFSNLSPPKDSYNAIYAAFILGGAGFLLPYNSFIMAMDYFKIRYPGTPVVFDMSLVYIVVAFLTVLGNNLLVETFSLSSRINFGYFMSFITLTFVATCELWWEAFGTATSYTVNLAAVAVVAVGCTVQQSSFYGYTSMLPARYTQAVMVGESASGVFTSSARVLTRFLVPEIRGSTIYFFTVSVSAVGTCFAMYHLVRRTDFIQFYIALCDRAKTRITLEPTEDAGLIETTDSQYGVLKIQSSPPPTGTALSFTNPVYEPSAPAPTYKVEDVVIRGRTSTSANGGVNGIRRGIQSRWEITKAIYPYMISICLAYFTTLCMYPGIASEIVSCHLGSWMPILMMAIFNGADLIGKMLSSSSSHWTGGRLVRWCIARIILIPLLLMCTIPRNGPIFSEVIFPFVFILILGLSNGVLGSVPIIQAPSKVEDYHRELT</sequence>
<dbReference type="OrthoDB" id="10014563at2759"/>
<comment type="caution">
    <text evidence="8">The sequence shown here is derived from an EMBL/GenBank/DDBJ whole genome shotgun (WGS) entry which is preliminary data.</text>
</comment>
<feature type="transmembrane region" description="Helical" evidence="7">
    <location>
        <begin position="41"/>
        <end position="64"/>
    </location>
</feature>